<dbReference type="Gene3D" id="3.30.230.10">
    <property type="match status" value="1"/>
</dbReference>
<dbReference type="InterPro" id="IPR020568">
    <property type="entry name" value="Ribosomal_Su5_D2-typ_SF"/>
</dbReference>
<dbReference type="EC" id="2.7.1.6" evidence="7"/>
<keyword evidence="5" id="KW-1133">Transmembrane helix</keyword>
<keyword evidence="4" id="KW-0067">ATP-binding</keyword>
<evidence type="ECO:0000313" key="7">
    <source>
        <dbReference type="EMBL" id="AWX45404.1"/>
    </source>
</evidence>
<dbReference type="KEGG" id="spon:HME9304_02418"/>
<name>A0A2Z4LUZ5_9FLAO</name>
<dbReference type="GO" id="GO:0006012">
    <property type="term" value="P:galactose metabolic process"/>
    <property type="evidence" value="ECO:0007669"/>
    <property type="project" value="InterPro"/>
</dbReference>
<dbReference type="GO" id="GO:0005524">
    <property type="term" value="F:ATP binding"/>
    <property type="evidence" value="ECO:0007669"/>
    <property type="project" value="UniProtKB-KW"/>
</dbReference>
<keyword evidence="7" id="KW-0808">Transferase</keyword>
<evidence type="ECO:0000313" key="8">
    <source>
        <dbReference type="Proteomes" id="UP000248536"/>
    </source>
</evidence>
<dbReference type="GO" id="GO:0004335">
    <property type="term" value="F:galactokinase activity"/>
    <property type="evidence" value="ECO:0007669"/>
    <property type="project" value="UniProtKB-EC"/>
</dbReference>
<sequence length="130" mass="14648">MVQVKVPARICFFGDHQDYLGLPVIAGTINRFVHLKAKPNSQKTFYIKLLDLKSTISISIDDDLMTIEKDNYFRSSIAVLKEDGFRFIQGYDIEISGNIPITAVLSSSSALVVAWILFFGEDTAISWRNK</sequence>
<keyword evidence="8" id="KW-1185">Reference proteome</keyword>
<evidence type="ECO:0000256" key="2">
    <source>
        <dbReference type="ARBA" id="ARBA00022741"/>
    </source>
</evidence>
<organism evidence="7 8">
    <name type="scientific">Flagellimonas maritima</name>
    <dbReference type="NCBI Taxonomy" id="1383885"/>
    <lineage>
        <taxon>Bacteria</taxon>
        <taxon>Pseudomonadati</taxon>
        <taxon>Bacteroidota</taxon>
        <taxon>Flavobacteriia</taxon>
        <taxon>Flavobacteriales</taxon>
        <taxon>Flavobacteriaceae</taxon>
        <taxon>Flagellimonas</taxon>
    </lineage>
</organism>
<keyword evidence="5" id="KW-0472">Membrane</keyword>
<dbReference type="PANTHER" id="PTHR10457">
    <property type="entry name" value="MEVALONATE KINASE/GALACTOKINASE"/>
    <property type="match status" value="1"/>
</dbReference>
<dbReference type="PRINTS" id="PR00959">
    <property type="entry name" value="MEVGALKINASE"/>
</dbReference>
<accession>A0A2Z4LUZ5</accession>
<feature type="transmembrane region" description="Helical" evidence="5">
    <location>
        <begin position="99"/>
        <end position="120"/>
    </location>
</feature>
<dbReference type="Pfam" id="PF00288">
    <property type="entry name" value="GHMP_kinases_N"/>
    <property type="match status" value="1"/>
</dbReference>
<keyword evidence="2" id="KW-0547">Nucleotide-binding</keyword>
<dbReference type="SUPFAM" id="SSF54211">
    <property type="entry name" value="Ribosomal protein S5 domain 2-like"/>
    <property type="match status" value="1"/>
</dbReference>
<protein>
    <submittedName>
        <fullName evidence="7">Galactokinase</fullName>
        <ecNumber evidence="7">2.7.1.6</ecNumber>
    </submittedName>
</protein>
<dbReference type="InterPro" id="IPR014721">
    <property type="entry name" value="Ribsml_uS5_D2-typ_fold_subgr"/>
</dbReference>
<dbReference type="InterPro" id="IPR006204">
    <property type="entry name" value="GHMP_kinase_N_dom"/>
</dbReference>
<gene>
    <name evidence="7" type="ORF">HME9304_02418</name>
</gene>
<proteinExistence type="inferred from homology"/>
<dbReference type="PANTHER" id="PTHR10457:SF7">
    <property type="entry name" value="GALACTOKINASE-RELATED"/>
    <property type="match status" value="1"/>
</dbReference>
<comment type="similarity">
    <text evidence="1">Belongs to the GHMP kinase family. GalK subfamily.</text>
</comment>
<dbReference type="PRINTS" id="PR00473">
    <property type="entry name" value="GALCTOKINASE"/>
</dbReference>
<dbReference type="EMBL" id="CP030104">
    <property type="protein sequence ID" value="AWX45404.1"/>
    <property type="molecule type" value="Genomic_DNA"/>
</dbReference>
<evidence type="ECO:0000256" key="4">
    <source>
        <dbReference type="ARBA" id="ARBA00022840"/>
    </source>
</evidence>
<dbReference type="Proteomes" id="UP000248536">
    <property type="component" value="Chromosome"/>
</dbReference>
<evidence type="ECO:0000256" key="5">
    <source>
        <dbReference type="SAM" id="Phobius"/>
    </source>
</evidence>
<reference evidence="7 8" key="1">
    <citation type="submission" date="2018-06" db="EMBL/GenBank/DDBJ databases">
        <title>Spongiibacterium sp. HME9304 Genome sequencing and assembly.</title>
        <authorList>
            <person name="Kang H."/>
            <person name="Kim H."/>
            <person name="Joh K."/>
        </authorList>
    </citation>
    <scope>NUCLEOTIDE SEQUENCE [LARGE SCALE GENOMIC DNA]</scope>
    <source>
        <strain evidence="7 8">HME9304</strain>
    </source>
</reference>
<dbReference type="InterPro" id="IPR000705">
    <property type="entry name" value="Galactokinase"/>
</dbReference>
<keyword evidence="3 7" id="KW-0418">Kinase</keyword>
<feature type="domain" description="GHMP kinase N-terminal" evidence="6">
    <location>
        <begin position="71"/>
        <end position="118"/>
    </location>
</feature>
<evidence type="ECO:0000256" key="1">
    <source>
        <dbReference type="ARBA" id="ARBA00006566"/>
    </source>
</evidence>
<dbReference type="GO" id="GO:0005829">
    <property type="term" value="C:cytosol"/>
    <property type="evidence" value="ECO:0007669"/>
    <property type="project" value="TreeGrafter"/>
</dbReference>
<keyword evidence="5" id="KW-0812">Transmembrane</keyword>
<evidence type="ECO:0000256" key="3">
    <source>
        <dbReference type="ARBA" id="ARBA00022777"/>
    </source>
</evidence>
<dbReference type="AlphaFoldDB" id="A0A2Z4LUZ5"/>
<dbReference type="RefSeq" id="WP_206170466.1">
    <property type="nucleotide sequence ID" value="NZ_CP030104.1"/>
</dbReference>
<evidence type="ECO:0000259" key="6">
    <source>
        <dbReference type="Pfam" id="PF00288"/>
    </source>
</evidence>